<keyword evidence="1" id="KW-0378">Hydrolase</keyword>
<dbReference type="Pfam" id="PF13344">
    <property type="entry name" value="Hydrolase_6"/>
    <property type="match status" value="1"/>
</dbReference>
<sequence>MPLRTYSLCTPCVRSVYLKNIEIRACPMTQIIQNFSDISAQYDAAFVDLWGCMHNGIEAFPEAVKAMQDFRAQGGAVVLVTNSPRPRDSVADQIEGMGVPRDAYDTIATSGDSARSAMYQGAVGSRIWFMGESPRDDAFFNPLKIIENPVEIEKVGLRDAEGIVCCGPFDPMADPEVNRADFLLAKEMGLKLLCANPDIVVDRGETREWCAGALAKLYADMGGESLYFGKPHPPIYDLARRRLAALGKTSSDPRIICIGDGIITDILGAQQEDLDSLYITGGLAAAETKTKTDPNPEALSAYLQTEMIGTTFAIGFLR</sequence>
<dbReference type="SUPFAM" id="SSF56784">
    <property type="entry name" value="HAD-like"/>
    <property type="match status" value="1"/>
</dbReference>
<dbReference type="GO" id="GO:0005737">
    <property type="term" value="C:cytoplasm"/>
    <property type="evidence" value="ECO:0007669"/>
    <property type="project" value="TreeGrafter"/>
</dbReference>
<dbReference type="InterPro" id="IPR023214">
    <property type="entry name" value="HAD_sf"/>
</dbReference>
<dbReference type="PANTHER" id="PTHR19288">
    <property type="entry name" value="4-NITROPHENYLPHOSPHATASE-RELATED"/>
    <property type="match status" value="1"/>
</dbReference>
<dbReference type="InterPro" id="IPR006356">
    <property type="entry name" value="HAD-SF_hydro_IIA_hyp3"/>
</dbReference>
<protein>
    <submittedName>
        <fullName evidence="1">HAD-superfamily class IIA hydrolase, TIGR01459</fullName>
    </submittedName>
</protein>
<dbReference type="InterPro" id="IPR036412">
    <property type="entry name" value="HAD-like_sf"/>
</dbReference>
<dbReference type="NCBIfam" id="TIGR01459">
    <property type="entry name" value="HAD-SF-IIA-hyp4"/>
    <property type="match status" value="1"/>
</dbReference>
<dbReference type="STRING" id="1508389.SAMN05444003_1572"/>
<dbReference type="Gene3D" id="3.40.50.1000">
    <property type="entry name" value="HAD superfamily/HAD-like"/>
    <property type="match status" value="2"/>
</dbReference>
<reference evidence="1 2" key="1">
    <citation type="submission" date="2016-11" db="EMBL/GenBank/DDBJ databases">
        <authorList>
            <person name="Jaros S."/>
            <person name="Januszkiewicz K."/>
            <person name="Wedrychowicz H."/>
        </authorList>
    </citation>
    <scope>NUCLEOTIDE SEQUENCE [LARGE SCALE GENOMIC DNA]</scope>
    <source>
        <strain evidence="1 2">DSM 28715</strain>
    </source>
</reference>
<accession>A0A1M5NSE6</accession>
<dbReference type="Proteomes" id="UP000184074">
    <property type="component" value="Unassembled WGS sequence"/>
</dbReference>
<dbReference type="InterPro" id="IPR006357">
    <property type="entry name" value="HAD-SF_hydro_IIA"/>
</dbReference>
<organism evidence="1 2">
    <name type="scientific">Cognatiyoonia sediminum</name>
    <dbReference type="NCBI Taxonomy" id="1508389"/>
    <lineage>
        <taxon>Bacteria</taxon>
        <taxon>Pseudomonadati</taxon>
        <taxon>Pseudomonadota</taxon>
        <taxon>Alphaproteobacteria</taxon>
        <taxon>Rhodobacterales</taxon>
        <taxon>Paracoccaceae</taxon>
        <taxon>Cognatiyoonia</taxon>
    </lineage>
</organism>
<evidence type="ECO:0000313" key="1">
    <source>
        <dbReference type="EMBL" id="SHG92462.1"/>
    </source>
</evidence>
<dbReference type="PANTHER" id="PTHR19288:SF90">
    <property type="entry name" value="OS08G0542600 PROTEIN"/>
    <property type="match status" value="1"/>
</dbReference>
<name>A0A1M5NSE6_9RHOB</name>
<evidence type="ECO:0000313" key="2">
    <source>
        <dbReference type="Proteomes" id="UP000184074"/>
    </source>
</evidence>
<dbReference type="GO" id="GO:0016791">
    <property type="term" value="F:phosphatase activity"/>
    <property type="evidence" value="ECO:0007669"/>
    <property type="project" value="TreeGrafter"/>
</dbReference>
<gene>
    <name evidence="1" type="ORF">SAMN05444003_1572</name>
</gene>
<keyword evidence="2" id="KW-1185">Reference proteome</keyword>
<dbReference type="AlphaFoldDB" id="A0A1M5NSE6"/>
<proteinExistence type="predicted"/>
<dbReference type="CDD" id="cd07525">
    <property type="entry name" value="HAD_like"/>
    <property type="match status" value="1"/>
</dbReference>
<dbReference type="EMBL" id="FQXB01000001">
    <property type="protein sequence ID" value="SHG92462.1"/>
    <property type="molecule type" value="Genomic_DNA"/>
</dbReference>
<dbReference type="Pfam" id="PF13242">
    <property type="entry name" value="Hydrolase_like"/>
    <property type="match status" value="1"/>
</dbReference>